<reference evidence="1" key="1">
    <citation type="submission" date="2018-01" db="EMBL/GenBank/DDBJ databases">
        <title>An insight into the sialome of Amazonian anophelines.</title>
        <authorList>
            <person name="Ribeiro J.M."/>
            <person name="Scarpassa V."/>
            <person name="Calvo E."/>
        </authorList>
    </citation>
    <scope>NUCLEOTIDE SEQUENCE</scope>
    <source>
        <tissue evidence="1">Salivary glands</tissue>
    </source>
</reference>
<accession>A0A2M4B657</accession>
<name>A0A2M4B657_9DIPT</name>
<organism evidence="1">
    <name type="scientific">Anopheles triannulatus</name>
    <dbReference type="NCBI Taxonomy" id="58253"/>
    <lineage>
        <taxon>Eukaryota</taxon>
        <taxon>Metazoa</taxon>
        <taxon>Ecdysozoa</taxon>
        <taxon>Arthropoda</taxon>
        <taxon>Hexapoda</taxon>
        <taxon>Insecta</taxon>
        <taxon>Pterygota</taxon>
        <taxon>Neoptera</taxon>
        <taxon>Endopterygota</taxon>
        <taxon>Diptera</taxon>
        <taxon>Nematocera</taxon>
        <taxon>Culicoidea</taxon>
        <taxon>Culicidae</taxon>
        <taxon>Anophelinae</taxon>
        <taxon>Anopheles</taxon>
    </lineage>
</organism>
<evidence type="ECO:0000313" key="1">
    <source>
        <dbReference type="EMBL" id="MBW48534.1"/>
    </source>
</evidence>
<sequence length="71" mass="7816">MSLANRTDAPVVWLVLSPPSPAPACSLLVPPPPAMDKRIQFYRPMTECIGGCDLMCPIRFTVKARACWLTN</sequence>
<protein>
    <submittedName>
        <fullName evidence="1">Putative secreted protein</fullName>
    </submittedName>
</protein>
<dbReference type="AlphaFoldDB" id="A0A2M4B657"/>
<proteinExistence type="predicted"/>
<dbReference type="EMBL" id="GGFK01015213">
    <property type="protein sequence ID" value="MBW48534.1"/>
    <property type="molecule type" value="Transcribed_RNA"/>
</dbReference>